<dbReference type="Pfam" id="PF00651">
    <property type="entry name" value="BTB"/>
    <property type="match status" value="1"/>
</dbReference>
<dbReference type="CDD" id="cd18186">
    <property type="entry name" value="BTB_POZ_ZBTB_KLHL-like"/>
    <property type="match status" value="1"/>
</dbReference>
<evidence type="ECO:0000313" key="2">
    <source>
        <dbReference type="EMBL" id="OXA53495.1"/>
    </source>
</evidence>
<dbReference type="InterPro" id="IPR011333">
    <property type="entry name" value="SKP1/BTB/POZ_sf"/>
</dbReference>
<feature type="domain" description="BTB" evidence="1">
    <location>
        <begin position="104"/>
        <end position="172"/>
    </location>
</feature>
<accession>A0A226E7C3</accession>
<comment type="caution">
    <text evidence="2">The sequence shown here is derived from an EMBL/GenBank/DDBJ whole genome shotgun (WGS) entry which is preliminary data.</text>
</comment>
<name>A0A226E7C3_FOLCA</name>
<protein>
    <submittedName>
        <fullName evidence="2">BTB/POZ and MATH domain-containing protein 2</fullName>
    </submittedName>
</protein>
<dbReference type="OrthoDB" id="6359816at2759"/>
<dbReference type="PROSITE" id="PS50097">
    <property type="entry name" value="BTB"/>
    <property type="match status" value="1"/>
</dbReference>
<dbReference type="InterPro" id="IPR000210">
    <property type="entry name" value="BTB/POZ_dom"/>
</dbReference>
<dbReference type="STRING" id="158441.A0A226E7C3"/>
<dbReference type="SUPFAM" id="SSF54695">
    <property type="entry name" value="POZ domain"/>
    <property type="match status" value="1"/>
</dbReference>
<dbReference type="SMART" id="SM00225">
    <property type="entry name" value="BTB"/>
    <property type="match status" value="1"/>
</dbReference>
<evidence type="ECO:0000259" key="1">
    <source>
        <dbReference type="PROSITE" id="PS50097"/>
    </source>
</evidence>
<dbReference type="CDD" id="cd14733">
    <property type="entry name" value="BACK"/>
    <property type="match status" value="1"/>
</dbReference>
<keyword evidence="3" id="KW-1185">Reference proteome</keyword>
<dbReference type="Proteomes" id="UP000198287">
    <property type="component" value="Unassembled WGS sequence"/>
</dbReference>
<proteinExistence type="predicted"/>
<dbReference type="EMBL" id="LNIX01000005">
    <property type="protein sequence ID" value="OXA53495.1"/>
    <property type="molecule type" value="Genomic_DNA"/>
</dbReference>
<dbReference type="AlphaFoldDB" id="A0A226E7C3"/>
<gene>
    <name evidence="2" type="ORF">Fcan01_10146</name>
</gene>
<evidence type="ECO:0000313" key="3">
    <source>
        <dbReference type="Proteomes" id="UP000198287"/>
    </source>
</evidence>
<sequence length="250" mass="27189">MAAKGKLNVLGSDGRVRVWRKVGESDKLKNHNDTLNDGGGCGMIWECSAPLGTRTKQMACKSTGGVPRNLVFPCVHNSGWNKANDARVGLSTDLSILLKSGTYADVTLRASDGETFPAHKAILSARSPFFWAMFESQVSDGVTRHVIIGDMSGPALGILLNFVYTAEFDSTGRKDGLVWQDVYAEVLSAAAKYKLPILKDQCDQHLVKVCNADNSLALLCLAKQHKLVHAEEEVKDWIADNLDDVLDADL</sequence>
<dbReference type="Gene3D" id="3.30.710.10">
    <property type="entry name" value="Potassium Channel Kv1.1, Chain A"/>
    <property type="match status" value="1"/>
</dbReference>
<organism evidence="2 3">
    <name type="scientific">Folsomia candida</name>
    <name type="common">Springtail</name>
    <dbReference type="NCBI Taxonomy" id="158441"/>
    <lineage>
        <taxon>Eukaryota</taxon>
        <taxon>Metazoa</taxon>
        <taxon>Ecdysozoa</taxon>
        <taxon>Arthropoda</taxon>
        <taxon>Hexapoda</taxon>
        <taxon>Collembola</taxon>
        <taxon>Entomobryomorpha</taxon>
        <taxon>Isotomoidea</taxon>
        <taxon>Isotomidae</taxon>
        <taxon>Proisotominae</taxon>
        <taxon>Folsomia</taxon>
    </lineage>
</organism>
<dbReference type="PANTHER" id="PTHR24413">
    <property type="entry name" value="SPECKLE-TYPE POZ PROTEIN"/>
    <property type="match status" value="1"/>
</dbReference>
<reference evidence="2 3" key="1">
    <citation type="submission" date="2015-12" db="EMBL/GenBank/DDBJ databases">
        <title>The genome of Folsomia candida.</title>
        <authorList>
            <person name="Faddeeva A."/>
            <person name="Derks M.F."/>
            <person name="Anvar Y."/>
            <person name="Smit S."/>
            <person name="Van Straalen N."/>
            <person name="Roelofs D."/>
        </authorList>
    </citation>
    <scope>NUCLEOTIDE SEQUENCE [LARGE SCALE GENOMIC DNA]</scope>
    <source>
        <strain evidence="2 3">VU population</strain>
        <tissue evidence="2">Whole body</tissue>
    </source>
</reference>